<reference evidence="2" key="1">
    <citation type="journal article" date="2015" name="BMC Genomics">
        <title>Draft genome of a commonly misdiagnosed multidrug resistant pathogen Candida auris.</title>
        <authorList>
            <person name="Chatterjee S."/>
            <person name="Alampalli S.V."/>
            <person name="Nageshan R.K."/>
            <person name="Chettiar S.T."/>
            <person name="Joshi S."/>
            <person name="Tatu U.S."/>
        </authorList>
    </citation>
    <scope>NUCLEOTIDE SEQUENCE [LARGE SCALE GENOMIC DNA]</scope>
    <source>
        <strain evidence="2">6684</strain>
    </source>
</reference>
<comment type="caution">
    <text evidence="1">The sequence shown here is derived from an EMBL/GenBank/DDBJ whole genome shotgun (WGS) entry which is preliminary data.</text>
</comment>
<accession>A0A0L0NUR7</accession>
<gene>
    <name evidence="1" type="ORF">QG37_06190</name>
</gene>
<protein>
    <submittedName>
        <fullName evidence="1">Uncharacterized protein</fullName>
    </submittedName>
</protein>
<sequence length="43" mass="4883">MEDEGRNEISRDNTHECEEFVAAQKYKQIACEKGLYVLHPGSG</sequence>
<organism evidence="1 2">
    <name type="scientific">Candidozyma auris</name>
    <name type="common">Yeast</name>
    <name type="synonym">Candida auris</name>
    <dbReference type="NCBI Taxonomy" id="498019"/>
    <lineage>
        <taxon>Eukaryota</taxon>
        <taxon>Fungi</taxon>
        <taxon>Dikarya</taxon>
        <taxon>Ascomycota</taxon>
        <taxon>Saccharomycotina</taxon>
        <taxon>Pichiomycetes</taxon>
        <taxon>Metschnikowiaceae</taxon>
        <taxon>Candidozyma</taxon>
    </lineage>
</organism>
<proteinExistence type="predicted"/>
<evidence type="ECO:0000313" key="1">
    <source>
        <dbReference type="EMBL" id="KND97778.1"/>
    </source>
</evidence>
<dbReference type="VEuPathDB" id="FungiDB:QG37_06190"/>
<dbReference type="Proteomes" id="UP000037122">
    <property type="component" value="Unassembled WGS sequence"/>
</dbReference>
<dbReference type="EMBL" id="LGST01000041">
    <property type="protein sequence ID" value="KND97778.1"/>
    <property type="molecule type" value="Genomic_DNA"/>
</dbReference>
<evidence type="ECO:0000313" key="2">
    <source>
        <dbReference type="Proteomes" id="UP000037122"/>
    </source>
</evidence>
<dbReference type="AlphaFoldDB" id="A0A0L0NUR7"/>
<name>A0A0L0NUR7_CANAR</name>